<feature type="transmembrane region" description="Helical" evidence="1">
    <location>
        <begin position="477"/>
        <end position="503"/>
    </location>
</feature>
<dbReference type="EMBL" id="DVNG01000108">
    <property type="protein sequence ID" value="HIU50788.1"/>
    <property type="molecule type" value="Genomic_DNA"/>
</dbReference>
<dbReference type="Pfam" id="PF16962">
    <property type="entry name" value="ABC_export"/>
    <property type="match status" value="1"/>
</dbReference>
<feature type="transmembrane region" description="Helical" evidence="1">
    <location>
        <begin position="185"/>
        <end position="203"/>
    </location>
</feature>
<name>A0A9D1LZ31_9FIRM</name>
<feature type="transmembrane region" description="Helical" evidence="1">
    <location>
        <begin position="412"/>
        <end position="437"/>
    </location>
</feature>
<comment type="caution">
    <text evidence="2">The sequence shown here is derived from an EMBL/GenBank/DDBJ whole genome shotgun (WGS) entry which is preliminary data.</text>
</comment>
<evidence type="ECO:0000256" key="1">
    <source>
        <dbReference type="SAM" id="Phobius"/>
    </source>
</evidence>
<dbReference type="InterPro" id="IPR031584">
    <property type="entry name" value="Put_ABC_export"/>
</dbReference>
<feature type="transmembrane region" description="Helical" evidence="1">
    <location>
        <begin position="65"/>
        <end position="86"/>
    </location>
</feature>
<evidence type="ECO:0000313" key="2">
    <source>
        <dbReference type="EMBL" id="HIU50788.1"/>
    </source>
</evidence>
<evidence type="ECO:0000313" key="3">
    <source>
        <dbReference type="Proteomes" id="UP000824118"/>
    </source>
</evidence>
<reference evidence="2" key="2">
    <citation type="journal article" date="2021" name="PeerJ">
        <title>Extensive microbial diversity within the chicken gut microbiome revealed by metagenomics and culture.</title>
        <authorList>
            <person name="Gilroy R."/>
            <person name="Ravi A."/>
            <person name="Getino M."/>
            <person name="Pursley I."/>
            <person name="Horton D.L."/>
            <person name="Alikhan N.F."/>
            <person name="Baker D."/>
            <person name="Gharbi K."/>
            <person name="Hall N."/>
            <person name="Watson M."/>
            <person name="Adriaenssens E.M."/>
            <person name="Foster-Nyarko E."/>
            <person name="Jarju S."/>
            <person name="Secka A."/>
            <person name="Antonio M."/>
            <person name="Oren A."/>
            <person name="Chaudhuri R.R."/>
            <person name="La Ragione R."/>
            <person name="Hildebrand F."/>
            <person name="Pallen M.J."/>
        </authorList>
    </citation>
    <scope>NUCLEOTIDE SEQUENCE</scope>
    <source>
        <strain evidence="2">ChiGjej1B1-1684</strain>
    </source>
</reference>
<reference evidence="2" key="1">
    <citation type="submission" date="2020-10" db="EMBL/GenBank/DDBJ databases">
        <authorList>
            <person name="Gilroy R."/>
        </authorList>
    </citation>
    <scope>NUCLEOTIDE SEQUENCE</scope>
    <source>
        <strain evidence="2">ChiGjej1B1-1684</strain>
    </source>
</reference>
<dbReference type="Proteomes" id="UP000824118">
    <property type="component" value="Unassembled WGS sequence"/>
</dbReference>
<keyword evidence="1" id="KW-1133">Transmembrane helix</keyword>
<dbReference type="AlphaFoldDB" id="A0A9D1LZ31"/>
<protein>
    <submittedName>
        <fullName evidence="2">ABC exporter domain-containing protein</fullName>
    </submittedName>
</protein>
<feature type="transmembrane region" description="Helical" evidence="1">
    <location>
        <begin position="148"/>
        <end position="173"/>
    </location>
</feature>
<sequence>MKAILYMTRKSIKNWFLDLLRHPTKLIGVVLLVVIIGFSVLNVLFSSDYSESMGTLTESGVDIGILHGIYFLLLFFLGGTVILKGLKSGTTFFTMGDVNMMFCSPISPKSLLVFGLVRQMLTMLLMAIIFLVYGGMAKSIFDLTTAQAVILIISFFLFLIISQIVALFLYSTTNGKPKAISTAKYILYALILLPVVLILIPVIQNGFTLSSLYGALKSPAAEFVPLFGWMKGFTFGILSGNVITSVVYGVLMLLVVGLSLVFFMKADCDYYEDVLQNTETSHEMRQAVKKRGMNNTDAYLKNRKIRIGSKGLNGGKGASTFLFKHLLERRRSGYVLFWDMYSIIMIAVCGFVSFFIVYSGDDSEVLTSEATMLILLAMASYMQLFFSVTGDWARELSKPYIYMIPDSPFKKLIFASLTSIIKPFLDGVLLFVVAGIICSASPLVVISSIIVYTSFSCIYCMVNILTDRVLGFLSNQALSMFLFIMISLIAVAPGVILTFVIGAVSGAPLWLAACVCALWNFIVSLVLALICKNTLHNMEMPF</sequence>
<keyword evidence="1" id="KW-0472">Membrane</keyword>
<feature type="transmembrane region" description="Helical" evidence="1">
    <location>
        <begin position="509"/>
        <end position="530"/>
    </location>
</feature>
<feature type="transmembrane region" description="Helical" evidence="1">
    <location>
        <begin position="334"/>
        <end position="358"/>
    </location>
</feature>
<keyword evidence="1" id="KW-0812">Transmembrane</keyword>
<feature type="transmembrane region" description="Helical" evidence="1">
    <location>
        <begin position="111"/>
        <end position="136"/>
    </location>
</feature>
<gene>
    <name evidence="2" type="ORF">IAD22_07225</name>
</gene>
<feature type="transmembrane region" description="Helical" evidence="1">
    <location>
        <begin position="370"/>
        <end position="392"/>
    </location>
</feature>
<accession>A0A9D1LZ31</accession>
<organism evidence="2 3">
    <name type="scientific">Candidatus Limousia pullorum</name>
    <dbReference type="NCBI Taxonomy" id="2840860"/>
    <lineage>
        <taxon>Bacteria</taxon>
        <taxon>Bacillati</taxon>
        <taxon>Bacillota</taxon>
        <taxon>Clostridia</taxon>
        <taxon>Eubacteriales</taxon>
        <taxon>Oscillospiraceae</taxon>
        <taxon>Oscillospiraceae incertae sedis</taxon>
        <taxon>Candidatus Limousia</taxon>
    </lineage>
</organism>
<feature type="transmembrane region" description="Helical" evidence="1">
    <location>
        <begin position="233"/>
        <end position="263"/>
    </location>
</feature>
<proteinExistence type="predicted"/>
<feature type="transmembrane region" description="Helical" evidence="1">
    <location>
        <begin position="443"/>
        <end position="465"/>
    </location>
</feature>
<feature type="transmembrane region" description="Helical" evidence="1">
    <location>
        <begin position="26"/>
        <end position="45"/>
    </location>
</feature>